<dbReference type="PANTHER" id="PTHR47577">
    <property type="entry name" value="THAP DOMAIN-CONTAINING PROTEIN 6"/>
    <property type="match status" value="1"/>
</dbReference>
<dbReference type="AlphaFoldDB" id="A0A6G0VNQ1"/>
<dbReference type="Proteomes" id="UP000478052">
    <property type="component" value="Unassembled WGS sequence"/>
</dbReference>
<dbReference type="OrthoDB" id="7615032at2759"/>
<gene>
    <name evidence="4" type="ORF">FWK35_00037567</name>
</gene>
<dbReference type="PANTHER" id="PTHR47577:SF2">
    <property type="entry name" value="THAP DOMAIN CONTAINING 9"/>
    <property type="match status" value="1"/>
</dbReference>
<sequence length="239" mass="28060">LEKKQKYYGEKIKKFAVTLQYYSPKAYTYFREQFNNALPTFLQFGLRAGTKLTKRHLHYIKSNEKMNVRLAAQTLSKSVADALEFLKTEESYFEDVDATVEFITYMNNAFDILNSRSKFSNKPYNKPISFDTVIIYKDFTNKFIQYVEGLEFIEFKNDQPIVIKVLKSSRKTGFHGLILGLKNAIHLYEFIVAKNYMTYLLTYKLSQDHIETTFSAIRSRGGHNNNPTCRQFEATYKRI</sequence>
<dbReference type="InterPro" id="IPR048367">
    <property type="entry name" value="TNP-like_RNaseH_C"/>
</dbReference>
<organism evidence="4 5">
    <name type="scientific">Aphis craccivora</name>
    <name type="common">Cowpea aphid</name>
    <dbReference type="NCBI Taxonomy" id="307492"/>
    <lineage>
        <taxon>Eukaryota</taxon>
        <taxon>Metazoa</taxon>
        <taxon>Ecdysozoa</taxon>
        <taxon>Arthropoda</taxon>
        <taxon>Hexapoda</taxon>
        <taxon>Insecta</taxon>
        <taxon>Pterygota</taxon>
        <taxon>Neoptera</taxon>
        <taxon>Paraneoptera</taxon>
        <taxon>Hemiptera</taxon>
        <taxon>Sternorrhyncha</taxon>
        <taxon>Aphidomorpha</taxon>
        <taxon>Aphidoidea</taxon>
        <taxon>Aphididae</taxon>
        <taxon>Aphidini</taxon>
        <taxon>Aphis</taxon>
        <taxon>Aphis</taxon>
    </lineage>
</organism>
<dbReference type="InterPro" id="IPR048366">
    <property type="entry name" value="TNP-like_GBD"/>
</dbReference>
<dbReference type="Pfam" id="PF21789">
    <property type="entry name" value="TNP-like_RNaseH_C"/>
    <property type="match status" value="1"/>
</dbReference>
<protein>
    <submittedName>
        <fullName evidence="4">THAP domain-containing protein 9</fullName>
    </submittedName>
</protein>
<feature type="domain" description="Transposable element P transposase-like RNase H C-terminal" evidence="3">
    <location>
        <begin position="203"/>
        <end position="237"/>
    </location>
</feature>
<dbReference type="Pfam" id="PF12017">
    <property type="entry name" value="Tnp_P_element"/>
    <property type="match status" value="1"/>
</dbReference>
<proteinExistence type="predicted"/>
<comment type="caution">
    <text evidence="4">The sequence shown here is derived from an EMBL/GenBank/DDBJ whole genome shotgun (WGS) entry which is preliminary data.</text>
</comment>
<evidence type="ECO:0000313" key="4">
    <source>
        <dbReference type="EMBL" id="KAF0702380.1"/>
    </source>
</evidence>
<reference evidence="4 5" key="1">
    <citation type="submission" date="2019-08" db="EMBL/GenBank/DDBJ databases">
        <title>Whole genome of Aphis craccivora.</title>
        <authorList>
            <person name="Voronova N.V."/>
            <person name="Shulinski R.S."/>
            <person name="Bandarenka Y.V."/>
            <person name="Zhorov D.G."/>
            <person name="Warner D."/>
        </authorList>
    </citation>
    <scope>NUCLEOTIDE SEQUENCE [LARGE SCALE GENOMIC DNA]</scope>
    <source>
        <strain evidence="4">180601</strain>
        <tissue evidence="4">Whole Body</tissue>
    </source>
</reference>
<feature type="non-terminal residue" evidence="4">
    <location>
        <position position="1"/>
    </location>
</feature>
<evidence type="ECO:0000259" key="2">
    <source>
        <dbReference type="Pfam" id="PF21788"/>
    </source>
</evidence>
<keyword evidence="5" id="KW-1185">Reference proteome</keyword>
<evidence type="ECO:0000259" key="3">
    <source>
        <dbReference type="Pfam" id="PF21789"/>
    </source>
</evidence>
<name>A0A6G0VNQ1_APHCR</name>
<dbReference type="Pfam" id="PF21788">
    <property type="entry name" value="TNP-like_GBD"/>
    <property type="match status" value="1"/>
</dbReference>
<feature type="domain" description="THAP9-like helix-turn-helix" evidence="1">
    <location>
        <begin position="3"/>
        <end position="40"/>
    </location>
</feature>
<evidence type="ECO:0000313" key="5">
    <source>
        <dbReference type="Proteomes" id="UP000478052"/>
    </source>
</evidence>
<accession>A0A6G0VNQ1</accession>
<evidence type="ECO:0000259" key="1">
    <source>
        <dbReference type="Pfam" id="PF12017"/>
    </source>
</evidence>
<dbReference type="InterPro" id="IPR021896">
    <property type="entry name" value="THAP9-like_HTH"/>
</dbReference>
<dbReference type="EMBL" id="VUJU01014301">
    <property type="protein sequence ID" value="KAF0702380.1"/>
    <property type="molecule type" value="Genomic_DNA"/>
</dbReference>
<feature type="domain" description="Transposable element P transposase-like GTP-binding insertion" evidence="2">
    <location>
        <begin position="45"/>
        <end position="126"/>
    </location>
</feature>